<protein>
    <submittedName>
        <fullName evidence="5">ATPase AAA</fullName>
    </submittedName>
</protein>
<dbReference type="InterPro" id="IPR027417">
    <property type="entry name" value="P-loop_NTPase"/>
</dbReference>
<evidence type="ECO:0000256" key="2">
    <source>
        <dbReference type="ARBA" id="ARBA00022741"/>
    </source>
</evidence>
<dbReference type="SMART" id="SM00382">
    <property type="entry name" value="AAA"/>
    <property type="match status" value="1"/>
</dbReference>
<dbReference type="GO" id="GO:0006260">
    <property type="term" value="P:DNA replication"/>
    <property type="evidence" value="ECO:0007669"/>
    <property type="project" value="TreeGrafter"/>
</dbReference>
<accession>A0A0A2SR13</accession>
<dbReference type="GO" id="GO:0005524">
    <property type="term" value="F:ATP binding"/>
    <property type="evidence" value="ECO:0007669"/>
    <property type="project" value="UniProtKB-KW"/>
</dbReference>
<dbReference type="Gene3D" id="3.40.50.300">
    <property type="entry name" value="P-loop containing nucleotide triphosphate hydrolases"/>
    <property type="match status" value="1"/>
</dbReference>
<dbReference type="InterPro" id="IPR047661">
    <property type="entry name" value="IstB"/>
</dbReference>
<dbReference type="OrthoDB" id="8150723at2"/>
<reference evidence="5 6" key="1">
    <citation type="submission" date="2014-05" db="EMBL/GenBank/DDBJ databases">
        <authorList>
            <person name="Rizzardi K."/>
            <person name="Winiecka-Krusnell J."/>
            <person name="Ramliden M."/>
            <person name="Alm E."/>
            <person name="Andersson S."/>
            <person name="Byfors S."/>
        </authorList>
    </citation>
    <scope>NUCLEOTIDE SEQUENCE [LARGE SCALE GENOMIC DNA]</scope>
    <source>
        <strain evidence="5 6">LEGN</strain>
    </source>
</reference>
<dbReference type="PANTHER" id="PTHR30050:SF4">
    <property type="entry name" value="ATP-BINDING PROTEIN RV3427C IN INSERTION SEQUENCE-RELATED"/>
    <property type="match status" value="1"/>
</dbReference>
<dbReference type="STRING" id="1498499.EP47_08450"/>
<evidence type="ECO:0000256" key="1">
    <source>
        <dbReference type="ARBA" id="ARBA00008059"/>
    </source>
</evidence>
<dbReference type="InterPro" id="IPR028350">
    <property type="entry name" value="DNAC/IstB-like"/>
</dbReference>
<gene>
    <name evidence="5" type="ORF">EP47_08450</name>
</gene>
<comment type="similarity">
    <text evidence="1">Belongs to the IS21/IS1162 putative ATP-binding protein family.</text>
</comment>
<dbReference type="InterPro" id="IPR002611">
    <property type="entry name" value="IstB_ATP-bd"/>
</dbReference>
<evidence type="ECO:0000313" key="6">
    <source>
        <dbReference type="Proteomes" id="UP000054422"/>
    </source>
</evidence>
<dbReference type="PIRSF" id="PIRSF003073">
    <property type="entry name" value="DNAC_TnpB_IstB"/>
    <property type="match status" value="1"/>
</dbReference>
<keyword evidence="3" id="KW-0067">ATP-binding</keyword>
<evidence type="ECO:0000256" key="3">
    <source>
        <dbReference type="ARBA" id="ARBA00022840"/>
    </source>
</evidence>
<comment type="caution">
    <text evidence="5">The sequence shown here is derived from an EMBL/GenBank/DDBJ whole genome shotgun (WGS) entry which is preliminary data.</text>
</comment>
<dbReference type="Pfam" id="PF01695">
    <property type="entry name" value="IstB_IS21"/>
    <property type="match status" value="1"/>
</dbReference>
<feature type="domain" description="AAA+ ATPase" evidence="4">
    <location>
        <begin position="98"/>
        <end position="231"/>
    </location>
</feature>
<dbReference type="InterPro" id="IPR003593">
    <property type="entry name" value="AAA+_ATPase"/>
</dbReference>
<name>A0A0A2SR13_9GAMM</name>
<dbReference type="RefSeq" id="WP_035891666.1">
    <property type="nucleotide sequence ID" value="NZ_JNCF01000108.1"/>
</dbReference>
<proteinExistence type="inferred from homology"/>
<keyword evidence="6" id="KW-1185">Reference proteome</keyword>
<dbReference type="EMBL" id="JNCF01000108">
    <property type="protein sequence ID" value="KGP62156.1"/>
    <property type="molecule type" value="Genomic_DNA"/>
</dbReference>
<evidence type="ECO:0000259" key="4">
    <source>
        <dbReference type="SMART" id="SM00382"/>
    </source>
</evidence>
<dbReference type="NCBIfam" id="NF038214">
    <property type="entry name" value="IS21_help_AAA"/>
    <property type="match status" value="1"/>
</dbReference>
<dbReference type="Proteomes" id="UP000054422">
    <property type="component" value="Unassembled WGS sequence"/>
</dbReference>
<dbReference type="PANTHER" id="PTHR30050">
    <property type="entry name" value="CHROMOSOMAL REPLICATION INITIATOR PROTEIN DNAA"/>
    <property type="match status" value="1"/>
</dbReference>
<keyword evidence="2" id="KW-0547">Nucleotide-binding</keyword>
<sequence>MLTQPAIEQLKSLRCMGMAEALREQLQTPESASLSFEERLAFLIERELLLREQRVVLGKLRHARLREQACIEDIDYKASRGLSKMLINQLALCHWINHKENVLITGATGTGKTYLACALAHKACRMRIGARYIRLPKLFQTIDIAKADGSYTKLLEQIAKTPLLVLDDWGVAPMTDANRRDFLELIDDRYKCSSTLITSQLPVALWHDSIGDATLGDAILDRLIHNAHRIELTGDSMRKNKTQKVEKKEN</sequence>
<dbReference type="CDD" id="cd00009">
    <property type="entry name" value="AAA"/>
    <property type="match status" value="1"/>
</dbReference>
<dbReference type="SUPFAM" id="SSF52540">
    <property type="entry name" value="P-loop containing nucleoside triphosphate hydrolases"/>
    <property type="match status" value="1"/>
</dbReference>
<dbReference type="AlphaFoldDB" id="A0A0A2SR13"/>
<evidence type="ECO:0000313" key="5">
    <source>
        <dbReference type="EMBL" id="KGP62156.1"/>
    </source>
</evidence>
<organism evidence="5 6">
    <name type="scientific">Legionella norrlandica</name>
    <dbReference type="NCBI Taxonomy" id="1498499"/>
    <lineage>
        <taxon>Bacteria</taxon>
        <taxon>Pseudomonadati</taxon>
        <taxon>Pseudomonadota</taxon>
        <taxon>Gammaproteobacteria</taxon>
        <taxon>Legionellales</taxon>
        <taxon>Legionellaceae</taxon>
        <taxon>Legionella</taxon>
    </lineage>
</organism>